<dbReference type="PROSITE" id="PS00107">
    <property type="entry name" value="PROTEIN_KINASE_ATP"/>
    <property type="match status" value="1"/>
</dbReference>
<dbReference type="PROSITE" id="PS50108">
    <property type="entry name" value="CRIB"/>
    <property type="match status" value="1"/>
</dbReference>
<comment type="catalytic activity">
    <reaction evidence="5">
        <text>L-seryl-[protein] + ATP = O-phospho-L-seryl-[protein] + ADP + H(+)</text>
        <dbReference type="Rhea" id="RHEA:17989"/>
        <dbReference type="Rhea" id="RHEA-COMP:9863"/>
        <dbReference type="Rhea" id="RHEA-COMP:11604"/>
        <dbReference type="ChEBI" id="CHEBI:15378"/>
        <dbReference type="ChEBI" id="CHEBI:29999"/>
        <dbReference type="ChEBI" id="CHEBI:30616"/>
        <dbReference type="ChEBI" id="CHEBI:83421"/>
        <dbReference type="ChEBI" id="CHEBI:456216"/>
        <dbReference type="EC" id="2.7.11.1"/>
    </reaction>
</comment>
<feature type="compositionally biased region" description="Low complexity" evidence="8">
    <location>
        <begin position="358"/>
        <end position="376"/>
    </location>
</feature>
<dbReference type="InterPro" id="IPR017441">
    <property type="entry name" value="Protein_kinase_ATP_BS"/>
</dbReference>
<dbReference type="PANTHER" id="PTHR45832">
    <property type="entry name" value="SERINE/THREONINE-PROTEIN KINASE SAMKA-RELATED-RELATED"/>
    <property type="match status" value="1"/>
</dbReference>
<feature type="compositionally biased region" description="Basic and acidic residues" evidence="8">
    <location>
        <begin position="687"/>
        <end position="701"/>
    </location>
</feature>
<dbReference type="GO" id="GO:0004713">
    <property type="term" value="F:protein tyrosine kinase activity"/>
    <property type="evidence" value="ECO:0007669"/>
    <property type="project" value="InterPro"/>
</dbReference>
<feature type="region of interest" description="Disordered" evidence="8">
    <location>
        <begin position="346"/>
        <end position="377"/>
    </location>
</feature>
<dbReference type="InterPro" id="IPR036322">
    <property type="entry name" value="WD40_repeat_dom_sf"/>
</dbReference>
<evidence type="ECO:0000256" key="4">
    <source>
        <dbReference type="ARBA" id="ARBA00047899"/>
    </source>
</evidence>
<feature type="compositionally biased region" description="Basic and acidic residues" evidence="8">
    <location>
        <begin position="567"/>
        <end position="577"/>
    </location>
</feature>
<feature type="region of interest" description="Disordered" evidence="8">
    <location>
        <begin position="22"/>
        <end position="86"/>
    </location>
</feature>
<dbReference type="SMART" id="SM00219">
    <property type="entry name" value="TyrKc"/>
    <property type="match status" value="1"/>
</dbReference>
<evidence type="ECO:0000256" key="5">
    <source>
        <dbReference type="ARBA" id="ARBA00048679"/>
    </source>
</evidence>
<gene>
    <name evidence="11" type="ORF">FIBRA_02748</name>
</gene>
<feature type="region of interest" description="Disordered" evidence="8">
    <location>
        <begin position="490"/>
        <end position="578"/>
    </location>
</feature>
<dbReference type="EMBL" id="HE797000">
    <property type="protein sequence ID" value="CCM00708.1"/>
    <property type="molecule type" value="Genomic_DNA"/>
</dbReference>
<evidence type="ECO:0000256" key="8">
    <source>
        <dbReference type="SAM" id="MobiDB-lite"/>
    </source>
</evidence>
<keyword evidence="12" id="KW-1185">Reference proteome</keyword>
<dbReference type="PROSITE" id="PS50294">
    <property type="entry name" value="WD_REPEATS_REGION"/>
    <property type="match status" value="1"/>
</dbReference>
<dbReference type="GeneID" id="24095619"/>
<dbReference type="GO" id="GO:0106310">
    <property type="term" value="F:protein serine kinase activity"/>
    <property type="evidence" value="ECO:0007669"/>
    <property type="project" value="RHEA"/>
</dbReference>
<feature type="domain" description="CRIB" evidence="10">
    <location>
        <begin position="141"/>
        <end position="154"/>
    </location>
</feature>
<accession>J4G2L2</accession>
<evidence type="ECO:0000256" key="3">
    <source>
        <dbReference type="ARBA" id="ARBA00022840"/>
    </source>
</evidence>
<comment type="similarity">
    <text evidence="1">Belongs to the protein kinase superfamily. STE Ser/Thr protein kinase family. STE20 subfamily.</text>
</comment>
<dbReference type="Proteomes" id="UP000006352">
    <property type="component" value="Unassembled WGS sequence"/>
</dbReference>
<evidence type="ECO:0000256" key="2">
    <source>
        <dbReference type="ARBA" id="ARBA00022741"/>
    </source>
</evidence>
<dbReference type="Gene3D" id="3.90.810.10">
    <property type="entry name" value="CRIB domain"/>
    <property type="match status" value="1"/>
</dbReference>
<dbReference type="RefSeq" id="XP_012179991.1">
    <property type="nucleotide sequence ID" value="XM_012324601.1"/>
</dbReference>
<evidence type="ECO:0000259" key="10">
    <source>
        <dbReference type="PROSITE" id="PS50108"/>
    </source>
</evidence>
<dbReference type="Pfam" id="PF00069">
    <property type="entry name" value="Pkinase"/>
    <property type="match status" value="1"/>
</dbReference>
<dbReference type="PROSITE" id="PS50082">
    <property type="entry name" value="WD_REPEATS_2"/>
    <property type="match status" value="1"/>
</dbReference>
<evidence type="ECO:0008006" key="13">
    <source>
        <dbReference type="Google" id="ProtNLM"/>
    </source>
</evidence>
<dbReference type="InterPro" id="IPR001680">
    <property type="entry name" value="WD40_rpt"/>
</dbReference>
<feature type="compositionally biased region" description="Polar residues" evidence="8">
    <location>
        <begin position="72"/>
        <end position="82"/>
    </location>
</feature>
<dbReference type="SMART" id="SM00320">
    <property type="entry name" value="WD40"/>
    <property type="match status" value="5"/>
</dbReference>
<comment type="catalytic activity">
    <reaction evidence="4">
        <text>L-threonyl-[protein] + ATP = O-phospho-L-threonyl-[protein] + ADP + H(+)</text>
        <dbReference type="Rhea" id="RHEA:46608"/>
        <dbReference type="Rhea" id="RHEA-COMP:11060"/>
        <dbReference type="Rhea" id="RHEA-COMP:11605"/>
        <dbReference type="ChEBI" id="CHEBI:15378"/>
        <dbReference type="ChEBI" id="CHEBI:30013"/>
        <dbReference type="ChEBI" id="CHEBI:30616"/>
        <dbReference type="ChEBI" id="CHEBI:61977"/>
        <dbReference type="ChEBI" id="CHEBI:456216"/>
        <dbReference type="EC" id="2.7.11.1"/>
    </reaction>
</comment>
<dbReference type="PANTHER" id="PTHR45832:SF22">
    <property type="entry name" value="SERINE_THREONINE-PROTEIN KINASE SAMKA-RELATED"/>
    <property type="match status" value="1"/>
</dbReference>
<sequence length="1570" mass="169580">MATPTTGRQNSRFSSLNVFKLASSSKPPPLPPKDIHYLPNPSLPSLNHSLSPDSLTSQPVTPLSAHYGGLTRSPSPTPSYATSRLAMSPASSSTALSPESAVFRKGFQKLSSLGRRPKTPKTPAQEPIDLQPPDPVPDPSISNPWNFQHNLHVDENCNGLPPTWAARLSELGLSEDAIATIHARRIAARSVNVRTIYSIMSGGDRNTVVGSDVPPFLRPELSQASTSQTSLSSGTRIHDRDLSFATSSCENVSFGSANHLDDRTATRSVRPGPPPSRPIPVPSDSSSSTASASKQDLPPKTPPRRAYHIANGSVNSMGSPPPAYSSAKKDVSLTCVDESLVLPTVSEKKPLDAGDQESPPTAGAPAPLLASPPRLSLQKDSLGDLSSWSESLFSIMPSPSTSATSLTKLAPSLIASTSTNITNRSPASVRLRAKSHTRSPSTQRALPPQKPVPLHDLPARAALAPASANNTPPSSAKAINPLWHEVMEMVRPSDSSEPIPTRRPLSKPKSTPTLTATSSSSSSYMLPTPDSDLPESDPAHLPPVYVADEKTSGFGDADDEDGTLQVRSREKENRDSDLSTMTIVPATIIRGAVARSARGNIVASPVKGNEDLEDHRQSALLISTALPQKDVADDASGHSQSPRSSESRSSSSGISTGTFASSSASGSAYTRSSPMPSPLSGTFTTAQRDHESRTTKGKSELPELQLDLDMDLSFDTVVRPSILIDDIIAAGVLTDSSYSSSPAQPSPATPVPRYLGWVSEVVAPLARFINDAADPRTLFGEFREVGEGESGSVYAARVLTSSENEEADDVNPTFVAIKNVPLLPSGSPKLDDLRRELVLMRSVRHPNVLSMEDLFVDVVEDALWIKMELMERSLADVVVLVEEGIAIQEKHIAQFASDVLHALNYLQTLGIAHRDLRSDNLLVTSEGIVKIADFSRAVRVSRAAPLCSDPAGVIYWQPPEVRSGSYNALKVDVWSLGATVWELAQAEPPFSDVADPNQMNDRWPQLRQHEIYSRSFHDFLHLCSEPSSSRPNPAELLKTPFISNASGRSAILELLSECRTSSPGVLTRGQHRKRALSGTDEEDEFFERKRPRVSARLSAIFGTGSRPPPPNLNYDRMPSISRDEGNFFAEPSIISHRPRLLSSSTSFYSERSLSRQASVSSVATLEGLALVRSASVSSLSELRGTPSNPTPAESAVLHLRRDKLMIDFAVAEADLKAGIWPVSWSEKNIMVFGRGNRVHYKNLAASEDMGQLCKIREDQGNLRVVQCGGEDQPTTVALSTSKGVIQIWDLATKKMVSHWTTKTVTAMQWNGPVLTAGGERGTIRHFDTRIKETPKMKEQARKVTRHQAKICSLAWNTEGKFFASGDESGFVHVWDSRQTAPLDVGELVQRRKKIQHDGSITALAWCPWQSKILATGDSASDGSGTIRIWNINGPSASHLNSNHPTKLELDAEIRSLHFSPHCKEILSTHGPGKSTPAPPPPSHLESHMFPSEPVPSKIANSVVVHAFPSLRQLVTLQAANQKITGSVLSPNGQRVVIAVPEEAKLKVWDVWGKRKELKRSSSVLDGSGIR</sequence>
<organism evidence="11 12">
    <name type="scientific">Fibroporia radiculosa</name>
    <dbReference type="NCBI Taxonomy" id="599839"/>
    <lineage>
        <taxon>Eukaryota</taxon>
        <taxon>Fungi</taxon>
        <taxon>Dikarya</taxon>
        <taxon>Basidiomycota</taxon>
        <taxon>Agaricomycotina</taxon>
        <taxon>Agaricomycetes</taxon>
        <taxon>Polyporales</taxon>
        <taxon>Fibroporiaceae</taxon>
        <taxon>Fibroporia</taxon>
    </lineage>
</organism>
<dbReference type="Gene3D" id="2.130.10.10">
    <property type="entry name" value="YVTN repeat-like/Quinoprotein amine dehydrogenase"/>
    <property type="match status" value="1"/>
</dbReference>
<dbReference type="InParanoid" id="J4G2L2"/>
<evidence type="ECO:0000313" key="11">
    <source>
        <dbReference type="EMBL" id="CCM00708.1"/>
    </source>
</evidence>
<evidence type="ECO:0000313" key="12">
    <source>
        <dbReference type="Proteomes" id="UP000006352"/>
    </source>
</evidence>
<keyword evidence="2 7" id="KW-0547">Nucleotide-binding</keyword>
<protein>
    <recommendedName>
        <fullName evidence="13">Non-specific serine/threonine protein kinase</fullName>
    </recommendedName>
</protein>
<dbReference type="InterPro" id="IPR036936">
    <property type="entry name" value="CRIB_dom_sf"/>
</dbReference>
<dbReference type="SUPFAM" id="SSF50978">
    <property type="entry name" value="WD40 repeat-like"/>
    <property type="match status" value="1"/>
</dbReference>
<dbReference type="HOGENOM" id="CLU_002065_0_0_1"/>
<name>J4G2L2_9APHY</name>
<feature type="region of interest" description="Disordered" evidence="8">
    <location>
        <begin position="421"/>
        <end position="455"/>
    </location>
</feature>
<feature type="compositionally biased region" description="Low complexity" evidence="8">
    <location>
        <begin position="38"/>
        <end position="55"/>
    </location>
</feature>
<feature type="region of interest" description="Disordered" evidence="8">
    <location>
        <begin position="626"/>
        <end position="701"/>
    </location>
</feature>
<dbReference type="SUPFAM" id="SSF56112">
    <property type="entry name" value="Protein kinase-like (PK-like)"/>
    <property type="match status" value="1"/>
</dbReference>
<dbReference type="InterPro" id="IPR000095">
    <property type="entry name" value="CRIB_dom"/>
</dbReference>
<dbReference type="GO" id="GO:0005524">
    <property type="term" value="F:ATP binding"/>
    <property type="evidence" value="ECO:0007669"/>
    <property type="project" value="UniProtKB-UniRule"/>
</dbReference>
<dbReference type="OrthoDB" id="10263272at2759"/>
<evidence type="ECO:0000256" key="6">
    <source>
        <dbReference type="PROSITE-ProRule" id="PRU00221"/>
    </source>
</evidence>
<feature type="region of interest" description="Disordered" evidence="8">
    <location>
        <begin position="1466"/>
        <end position="1491"/>
    </location>
</feature>
<feature type="region of interest" description="Disordered" evidence="8">
    <location>
        <begin position="255"/>
        <end position="328"/>
    </location>
</feature>
<dbReference type="STRING" id="599839.J4G2L2"/>
<evidence type="ECO:0000256" key="7">
    <source>
        <dbReference type="PROSITE-ProRule" id="PRU10141"/>
    </source>
</evidence>
<dbReference type="InterPro" id="IPR011009">
    <property type="entry name" value="Kinase-like_dom_sf"/>
</dbReference>
<keyword evidence="3 7" id="KW-0067">ATP-binding</keyword>
<feature type="region of interest" description="Disordered" evidence="8">
    <location>
        <begin position="109"/>
        <end position="137"/>
    </location>
</feature>
<reference evidence="11 12" key="1">
    <citation type="journal article" date="2012" name="Appl. Environ. Microbiol.">
        <title>Short-read sequencing for genomic analysis of the brown rot fungus Fibroporia radiculosa.</title>
        <authorList>
            <person name="Tang J.D."/>
            <person name="Perkins A.D."/>
            <person name="Sonstegard T.S."/>
            <person name="Schroeder S.G."/>
            <person name="Burgess S.C."/>
            <person name="Diehl S.V."/>
        </authorList>
    </citation>
    <scope>NUCLEOTIDE SEQUENCE [LARGE SCALE GENOMIC DNA]</scope>
    <source>
        <strain evidence="11 12">TFFH 294</strain>
    </source>
</reference>
<dbReference type="InterPro" id="IPR020635">
    <property type="entry name" value="Tyr_kinase_cat_dom"/>
</dbReference>
<feature type="compositionally biased region" description="Pro residues" evidence="8">
    <location>
        <begin position="271"/>
        <end position="281"/>
    </location>
</feature>
<proteinExistence type="inferred from homology"/>
<feature type="compositionally biased region" description="Low complexity" evidence="8">
    <location>
        <begin position="282"/>
        <end position="293"/>
    </location>
</feature>
<dbReference type="PROSITE" id="PS50011">
    <property type="entry name" value="PROTEIN_KINASE_DOM"/>
    <property type="match status" value="1"/>
</dbReference>
<dbReference type="InterPro" id="IPR015943">
    <property type="entry name" value="WD40/YVTN_repeat-like_dom_sf"/>
</dbReference>
<evidence type="ECO:0000259" key="9">
    <source>
        <dbReference type="PROSITE" id="PS50011"/>
    </source>
</evidence>
<dbReference type="Pfam" id="PF00400">
    <property type="entry name" value="WD40"/>
    <property type="match status" value="2"/>
</dbReference>
<feature type="repeat" description="WD" evidence="6">
    <location>
        <begin position="1343"/>
        <end position="1384"/>
    </location>
</feature>
<dbReference type="InterPro" id="IPR051931">
    <property type="entry name" value="PAK3-like"/>
</dbReference>
<feature type="binding site" evidence="7">
    <location>
        <position position="818"/>
    </location>
    <ligand>
        <name>ATP</name>
        <dbReference type="ChEBI" id="CHEBI:30616"/>
    </ligand>
</feature>
<dbReference type="Gene3D" id="1.10.510.10">
    <property type="entry name" value="Transferase(Phosphotransferase) domain 1"/>
    <property type="match status" value="1"/>
</dbReference>
<feature type="domain" description="Protein kinase" evidence="9">
    <location>
        <begin position="779"/>
        <end position="1042"/>
    </location>
</feature>
<dbReference type="GO" id="GO:0004674">
    <property type="term" value="F:protein serine/threonine kinase activity"/>
    <property type="evidence" value="ECO:0007669"/>
    <property type="project" value="UniProtKB-EC"/>
</dbReference>
<dbReference type="InterPro" id="IPR000719">
    <property type="entry name" value="Prot_kinase_dom"/>
</dbReference>
<feature type="compositionally biased region" description="Low complexity" evidence="8">
    <location>
        <begin position="637"/>
        <end position="673"/>
    </location>
</feature>
<feature type="compositionally biased region" description="Low complexity" evidence="8">
    <location>
        <begin position="507"/>
        <end position="531"/>
    </location>
</feature>
<keyword evidence="6" id="KW-0853">WD repeat</keyword>
<evidence type="ECO:0000256" key="1">
    <source>
        <dbReference type="ARBA" id="ARBA00008874"/>
    </source>
</evidence>